<dbReference type="VEuPathDB" id="FungiDB:SeMB42_g01016"/>
<dbReference type="Proteomes" id="UP000317494">
    <property type="component" value="Unassembled WGS sequence"/>
</dbReference>
<dbReference type="AlphaFoldDB" id="A0A507DQD6"/>
<evidence type="ECO:0000313" key="2">
    <source>
        <dbReference type="Proteomes" id="UP000317494"/>
    </source>
</evidence>
<gene>
    <name evidence="1" type="ORF">SeMB42_g01016</name>
</gene>
<proteinExistence type="predicted"/>
<protein>
    <submittedName>
        <fullName evidence="1">Uncharacterized protein</fullName>
    </submittedName>
</protein>
<comment type="caution">
    <text evidence="1">The sequence shown here is derived from an EMBL/GenBank/DDBJ whole genome shotgun (WGS) entry which is preliminary data.</text>
</comment>
<dbReference type="EMBL" id="QEAN01000023">
    <property type="protein sequence ID" value="TPX53060.1"/>
    <property type="molecule type" value="Genomic_DNA"/>
</dbReference>
<reference evidence="1 2" key="1">
    <citation type="journal article" date="2019" name="Sci. Rep.">
        <title>Comparative genomics of chytrid fungi reveal insights into the obligate biotrophic and pathogenic lifestyle of Synchytrium endobioticum.</title>
        <authorList>
            <person name="van de Vossenberg B.T.L.H."/>
            <person name="Warris S."/>
            <person name="Nguyen H.D.T."/>
            <person name="van Gent-Pelzer M.P.E."/>
            <person name="Joly D.L."/>
            <person name="van de Geest H.C."/>
            <person name="Bonants P.J.M."/>
            <person name="Smith D.S."/>
            <person name="Levesque C.A."/>
            <person name="van der Lee T.A.J."/>
        </authorList>
    </citation>
    <scope>NUCLEOTIDE SEQUENCE [LARGE SCALE GENOMIC DNA]</scope>
    <source>
        <strain evidence="1 2">MB42</strain>
    </source>
</reference>
<sequence length="74" mass="8031">MLCTWALAVGVGQGLHMLRNEYKFLKWTEAAQFGKSCHSFTASIPCPSRGVMRGGGLGEDDCLPDHAQKAATNY</sequence>
<accession>A0A507DQD6</accession>
<name>A0A507DQD6_9FUNG</name>
<keyword evidence="2" id="KW-1185">Reference proteome</keyword>
<evidence type="ECO:0000313" key="1">
    <source>
        <dbReference type="EMBL" id="TPX53060.1"/>
    </source>
</evidence>
<organism evidence="1 2">
    <name type="scientific">Synchytrium endobioticum</name>
    <dbReference type="NCBI Taxonomy" id="286115"/>
    <lineage>
        <taxon>Eukaryota</taxon>
        <taxon>Fungi</taxon>
        <taxon>Fungi incertae sedis</taxon>
        <taxon>Chytridiomycota</taxon>
        <taxon>Chytridiomycota incertae sedis</taxon>
        <taxon>Chytridiomycetes</taxon>
        <taxon>Synchytriales</taxon>
        <taxon>Synchytriaceae</taxon>
        <taxon>Synchytrium</taxon>
    </lineage>
</organism>